<dbReference type="EC" id="2.1.1.170" evidence="6"/>
<dbReference type="SUPFAM" id="SSF53335">
    <property type="entry name" value="S-adenosyl-L-methionine-dependent methyltransferases"/>
    <property type="match status" value="1"/>
</dbReference>
<dbReference type="RefSeq" id="WP_115936252.1">
    <property type="nucleotide sequence ID" value="NZ_QRDW01000003.1"/>
</dbReference>
<proteinExistence type="inferred from homology"/>
<keyword evidence="1 6" id="KW-0963">Cytoplasm</keyword>
<evidence type="ECO:0000256" key="5">
    <source>
        <dbReference type="ARBA" id="ARBA00022691"/>
    </source>
</evidence>
<comment type="subcellular location">
    <subcellularLocation>
        <location evidence="6">Cytoplasm</location>
    </subcellularLocation>
</comment>
<evidence type="ECO:0000256" key="4">
    <source>
        <dbReference type="ARBA" id="ARBA00022679"/>
    </source>
</evidence>
<dbReference type="NCBIfam" id="TIGR00138">
    <property type="entry name" value="rsmG_gidB"/>
    <property type="match status" value="1"/>
</dbReference>
<dbReference type="PANTHER" id="PTHR31760">
    <property type="entry name" value="S-ADENOSYL-L-METHIONINE-DEPENDENT METHYLTRANSFERASES SUPERFAMILY PROTEIN"/>
    <property type="match status" value="1"/>
</dbReference>
<dbReference type="OrthoDB" id="9808773at2"/>
<comment type="caution">
    <text evidence="6">Lacks conserved residue(s) required for the propagation of feature annotation.</text>
</comment>
<evidence type="ECO:0000313" key="8">
    <source>
        <dbReference type="Proteomes" id="UP000256845"/>
    </source>
</evidence>
<keyword evidence="2 6" id="KW-0698">rRNA processing</keyword>
<keyword evidence="5 6" id="KW-0949">S-adenosyl-L-methionine</keyword>
<dbReference type="EMBL" id="QRDW01000003">
    <property type="protein sequence ID" value="RED51354.1"/>
    <property type="molecule type" value="Genomic_DNA"/>
</dbReference>
<keyword evidence="3 6" id="KW-0489">Methyltransferase</keyword>
<feature type="binding site" evidence="6">
    <location>
        <position position="137"/>
    </location>
    <ligand>
        <name>S-adenosyl-L-methionine</name>
        <dbReference type="ChEBI" id="CHEBI:59789"/>
    </ligand>
</feature>
<feature type="binding site" evidence="6">
    <location>
        <position position="79"/>
    </location>
    <ligand>
        <name>S-adenosyl-L-methionine</name>
        <dbReference type="ChEBI" id="CHEBI:59789"/>
    </ligand>
</feature>
<evidence type="ECO:0000256" key="6">
    <source>
        <dbReference type="HAMAP-Rule" id="MF_00074"/>
    </source>
</evidence>
<sequence length="215" mass="24057">MTTMTADAFQALTDVSCETLEKLKTYAALLEKWQKKINLVGPKTIPDLWERHMLDSAQVFEHIPDTVERLVDIGSGAGFPGLVLAILGVPDVHLIESDGRKCAFLREVARATDTPVTIHNKRIETVKNLEADVCTARALASIKDLLTYAKPLIKPQAPCIFLKGKRIKEELTEANYIWHIKEYRIPSRTDSEGSILFIKGFSDVREITGTDHQAE</sequence>
<accession>A0A3D9HPC2</accession>
<comment type="function">
    <text evidence="6">Specifically methylates the N7 position of guanine in position 527 of 16S rRNA.</text>
</comment>
<dbReference type="PANTHER" id="PTHR31760:SF0">
    <property type="entry name" value="S-ADENOSYL-L-METHIONINE-DEPENDENT METHYLTRANSFERASES SUPERFAMILY PROTEIN"/>
    <property type="match status" value="1"/>
</dbReference>
<dbReference type="PIRSF" id="PIRSF003078">
    <property type="entry name" value="GidB"/>
    <property type="match status" value="1"/>
</dbReference>
<name>A0A3D9HPC2_9PROT</name>
<dbReference type="InterPro" id="IPR029063">
    <property type="entry name" value="SAM-dependent_MTases_sf"/>
</dbReference>
<protein>
    <recommendedName>
        <fullName evidence="6">Ribosomal RNA small subunit methyltransferase G</fullName>
        <ecNumber evidence="6">2.1.1.170</ecNumber>
    </recommendedName>
    <alternativeName>
        <fullName evidence="6">16S rRNA 7-methylguanosine methyltransferase</fullName>
        <shortName evidence="6">16S rRNA m7G methyltransferase</shortName>
    </alternativeName>
</protein>
<organism evidence="7 8">
    <name type="scientific">Aestuariispira insulae</name>
    <dbReference type="NCBI Taxonomy" id="1461337"/>
    <lineage>
        <taxon>Bacteria</taxon>
        <taxon>Pseudomonadati</taxon>
        <taxon>Pseudomonadota</taxon>
        <taxon>Alphaproteobacteria</taxon>
        <taxon>Rhodospirillales</taxon>
        <taxon>Kiloniellaceae</taxon>
        <taxon>Aestuariispira</taxon>
    </lineage>
</organism>
<dbReference type="GO" id="GO:0070043">
    <property type="term" value="F:rRNA (guanine-N7-)-methyltransferase activity"/>
    <property type="evidence" value="ECO:0007669"/>
    <property type="project" value="UniProtKB-UniRule"/>
</dbReference>
<dbReference type="Gene3D" id="3.40.50.150">
    <property type="entry name" value="Vaccinia Virus protein VP39"/>
    <property type="match status" value="1"/>
</dbReference>
<comment type="catalytic activity">
    <reaction evidence="6">
        <text>guanosine(527) in 16S rRNA + S-adenosyl-L-methionine = N(7)-methylguanosine(527) in 16S rRNA + S-adenosyl-L-homocysteine</text>
        <dbReference type="Rhea" id="RHEA:42732"/>
        <dbReference type="Rhea" id="RHEA-COMP:10209"/>
        <dbReference type="Rhea" id="RHEA-COMP:10210"/>
        <dbReference type="ChEBI" id="CHEBI:57856"/>
        <dbReference type="ChEBI" id="CHEBI:59789"/>
        <dbReference type="ChEBI" id="CHEBI:74269"/>
        <dbReference type="ChEBI" id="CHEBI:74480"/>
        <dbReference type="EC" id="2.1.1.170"/>
    </reaction>
</comment>
<keyword evidence="4 6" id="KW-0808">Transferase</keyword>
<comment type="caution">
    <text evidence="7">The sequence shown here is derived from an EMBL/GenBank/DDBJ whole genome shotgun (WGS) entry which is preliminary data.</text>
</comment>
<keyword evidence="8" id="KW-1185">Reference proteome</keyword>
<evidence type="ECO:0000256" key="3">
    <source>
        <dbReference type="ARBA" id="ARBA00022603"/>
    </source>
</evidence>
<dbReference type="Proteomes" id="UP000256845">
    <property type="component" value="Unassembled WGS sequence"/>
</dbReference>
<dbReference type="HAMAP" id="MF_00074">
    <property type="entry name" value="16SrRNA_methyltr_G"/>
    <property type="match status" value="1"/>
</dbReference>
<dbReference type="Pfam" id="PF02527">
    <property type="entry name" value="GidB"/>
    <property type="match status" value="1"/>
</dbReference>
<feature type="binding site" evidence="6">
    <location>
        <begin position="123"/>
        <end position="124"/>
    </location>
    <ligand>
        <name>S-adenosyl-L-methionine</name>
        <dbReference type="ChEBI" id="CHEBI:59789"/>
    </ligand>
</feature>
<comment type="similarity">
    <text evidence="6">Belongs to the methyltransferase superfamily. RNA methyltransferase RsmG family.</text>
</comment>
<evidence type="ECO:0000313" key="7">
    <source>
        <dbReference type="EMBL" id="RED51354.1"/>
    </source>
</evidence>
<evidence type="ECO:0000256" key="2">
    <source>
        <dbReference type="ARBA" id="ARBA00022552"/>
    </source>
</evidence>
<evidence type="ECO:0000256" key="1">
    <source>
        <dbReference type="ARBA" id="ARBA00022490"/>
    </source>
</evidence>
<reference evidence="7 8" key="1">
    <citation type="submission" date="2018-07" db="EMBL/GenBank/DDBJ databases">
        <title>Genomic Encyclopedia of Type Strains, Phase III (KMG-III): the genomes of soil and plant-associated and newly described type strains.</title>
        <authorList>
            <person name="Whitman W."/>
        </authorList>
    </citation>
    <scope>NUCLEOTIDE SEQUENCE [LARGE SCALE GENOMIC DNA]</scope>
    <source>
        <strain evidence="7 8">CECT 8488</strain>
    </source>
</reference>
<gene>
    <name evidence="6" type="primary">rsmG</name>
    <name evidence="7" type="ORF">DFP90_103154</name>
</gene>
<feature type="binding site" evidence="6">
    <location>
        <position position="74"/>
    </location>
    <ligand>
        <name>S-adenosyl-L-methionine</name>
        <dbReference type="ChEBI" id="CHEBI:59789"/>
    </ligand>
</feature>
<dbReference type="AlphaFoldDB" id="A0A3D9HPC2"/>
<dbReference type="GO" id="GO:0005829">
    <property type="term" value="C:cytosol"/>
    <property type="evidence" value="ECO:0007669"/>
    <property type="project" value="TreeGrafter"/>
</dbReference>
<dbReference type="InterPro" id="IPR003682">
    <property type="entry name" value="rRNA_ssu_MeTfrase_G"/>
</dbReference>